<accession>A0A242MXW0</accession>
<gene>
    <name evidence="1" type="ORF">PAMC26577_11325</name>
</gene>
<dbReference type="AlphaFoldDB" id="A0A242MXW0"/>
<evidence type="ECO:0000313" key="2">
    <source>
        <dbReference type="Proteomes" id="UP000195221"/>
    </source>
</evidence>
<organism evidence="1 2">
    <name type="scientific">Caballeronia sordidicola</name>
    <name type="common">Burkholderia sordidicola</name>
    <dbReference type="NCBI Taxonomy" id="196367"/>
    <lineage>
        <taxon>Bacteria</taxon>
        <taxon>Pseudomonadati</taxon>
        <taxon>Pseudomonadota</taxon>
        <taxon>Betaproteobacteria</taxon>
        <taxon>Burkholderiales</taxon>
        <taxon>Burkholderiaceae</taxon>
        <taxon>Caballeronia</taxon>
    </lineage>
</organism>
<protein>
    <submittedName>
        <fullName evidence="1">Uncharacterized protein</fullName>
    </submittedName>
</protein>
<reference evidence="1 2" key="1">
    <citation type="submission" date="2017-03" db="EMBL/GenBank/DDBJ databases">
        <title>Genome analysis of strain PAMC 26577.</title>
        <authorList>
            <person name="Oh H.-M."/>
            <person name="Yang J.-A."/>
        </authorList>
    </citation>
    <scope>NUCLEOTIDE SEQUENCE [LARGE SCALE GENOMIC DNA]</scope>
    <source>
        <strain evidence="1 2">PAMC 26577</strain>
    </source>
</reference>
<comment type="caution">
    <text evidence="1">The sequence shown here is derived from an EMBL/GenBank/DDBJ whole genome shotgun (WGS) entry which is preliminary data.</text>
</comment>
<name>A0A242MXW0_CABSO</name>
<proteinExistence type="predicted"/>
<sequence>MIGSAKGPGTRSAGRVTSQVARVNFHIATGNSRLFEADNRLICLIE</sequence>
<dbReference type="Proteomes" id="UP000195221">
    <property type="component" value="Unassembled WGS sequence"/>
</dbReference>
<evidence type="ECO:0000313" key="1">
    <source>
        <dbReference type="EMBL" id="OTP76267.1"/>
    </source>
</evidence>
<dbReference type="EMBL" id="NBTZ01000038">
    <property type="protein sequence ID" value="OTP76267.1"/>
    <property type="molecule type" value="Genomic_DNA"/>
</dbReference>